<protein>
    <submittedName>
        <fullName evidence="2">Uncharacterized protein</fullName>
    </submittedName>
</protein>
<dbReference type="AlphaFoldDB" id="A0AAV7FCU8"/>
<dbReference type="Proteomes" id="UP000825729">
    <property type="component" value="Unassembled WGS sequence"/>
</dbReference>
<comment type="caution">
    <text evidence="2">The sequence shown here is derived from an EMBL/GenBank/DDBJ whole genome shotgun (WGS) entry which is preliminary data.</text>
</comment>
<name>A0AAV7FCU8_ARIFI</name>
<organism evidence="2 3">
    <name type="scientific">Aristolochia fimbriata</name>
    <name type="common">White veined hardy Dutchman's pipe vine</name>
    <dbReference type="NCBI Taxonomy" id="158543"/>
    <lineage>
        <taxon>Eukaryota</taxon>
        <taxon>Viridiplantae</taxon>
        <taxon>Streptophyta</taxon>
        <taxon>Embryophyta</taxon>
        <taxon>Tracheophyta</taxon>
        <taxon>Spermatophyta</taxon>
        <taxon>Magnoliopsida</taxon>
        <taxon>Magnoliidae</taxon>
        <taxon>Piperales</taxon>
        <taxon>Aristolochiaceae</taxon>
        <taxon>Aristolochia</taxon>
    </lineage>
</organism>
<evidence type="ECO:0000256" key="1">
    <source>
        <dbReference type="SAM" id="MobiDB-lite"/>
    </source>
</evidence>
<gene>
    <name evidence="2" type="ORF">H6P81_002513</name>
</gene>
<accession>A0AAV7FCU8</accession>
<evidence type="ECO:0000313" key="3">
    <source>
        <dbReference type="Proteomes" id="UP000825729"/>
    </source>
</evidence>
<feature type="region of interest" description="Disordered" evidence="1">
    <location>
        <begin position="23"/>
        <end position="49"/>
    </location>
</feature>
<keyword evidence="3" id="KW-1185">Reference proteome</keyword>
<evidence type="ECO:0000313" key="2">
    <source>
        <dbReference type="EMBL" id="KAG9458005.1"/>
    </source>
</evidence>
<sequence>MSLASESLVSALGCRFINRAGKPAAGNEGAGGSSSAITPAVSRLSTHEERDARDLGLRRALIPAGEITKL</sequence>
<dbReference type="EMBL" id="JAINDJ010000002">
    <property type="protein sequence ID" value="KAG9458005.1"/>
    <property type="molecule type" value="Genomic_DNA"/>
</dbReference>
<reference evidence="2 3" key="1">
    <citation type="submission" date="2021-07" db="EMBL/GenBank/DDBJ databases">
        <title>The Aristolochia fimbriata genome: insights into angiosperm evolution, floral development and chemical biosynthesis.</title>
        <authorList>
            <person name="Jiao Y."/>
        </authorList>
    </citation>
    <scope>NUCLEOTIDE SEQUENCE [LARGE SCALE GENOMIC DNA]</scope>
    <source>
        <strain evidence="2">IBCAS-2021</strain>
        <tissue evidence="2">Leaf</tissue>
    </source>
</reference>
<proteinExistence type="predicted"/>